<sequence length="535" mass="59179">MEAGRRIFIASYKATATGCTGIAGNNCTSENEGLKSSQCMKNEVFLLKISSSQQASNPEFIEAQTAATNHPIVETAHQVFNKILMSTIHSLQKQPARNAHQAFDKMPLLAFFSILHHPASRAASCSLRSMQISKLHNHLCRNQRQLSANSKGTLCRKSLTTIAAHLNSSLSNFLQPALLGLARNSQQIEASQQHRALGQHAAVLGLLQNKQKGTTDRPVNGSDSDWVDHDPDPIPIYSDRIKNQIRSRIDDCSGAQKLQNRRGNGLLNEEKFRKNEIFSKKRSREENGKQDSLENNKKKRRHDKKAAHPHESFHHAGKNSCEQLEGSGLTEEHEAPASLLNSCPSSESTQNSSQMTSVVDSQVIRRSHGLVLRIKLPLKKHTDKNLQPASTGCSRQISEIILGSKLINSTKLQDSQPLPATEDPCCSDRIAESSVPQLEVGSIGSCSTPELERSFRDLILNWKPPSLQLDEKDMGDEDWLFSTHRSRRIEPIAKNLQVGVSDRTACSADAGSSLQPRACYLPDCDILQLPYVVPF</sequence>
<dbReference type="PANTHER" id="PTHR34660">
    <property type="entry name" value="MYB-LIKE PROTEIN X"/>
    <property type="match status" value="1"/>
</dbReference>
<evidence type="ECO:0000313" key="3">
    <source>
        <dbReference type="Proteomes" id="UP000236161"/>
    </source>
</evidence>
<feature type="region of interest" description="Disordered" evidence="1">
    <location>
        <begin position="209"/>
        <end position="234"/>
    </location>
</feature>
<reference evidence="2 3" key="1">
    <citation type="journal article" date="2017" name="Nature">
        <title>The Apostasia genome and the evolution of orchids.</title>
        <authorList>
            <person name="Zhang G.Q."/>
            <person name="Liu K.W."/>
            <person name="Li Z."/>
            <person name="Lohaus R."/>
            <person name="Hsiao Y.Y."/>
            <person name="Niu S.C."/>
            <person name="Wang J.Y."/>
            <person name="Lin Y.C."/>
            <person name="Xu Q."/>
            <person name="Chen L.J."/>
            <person name="Yoshida K."/>
            <person name="Fujiwara S."/>
            <person name="Wang Z.W."/>
            <person name="Zhang Y.Q."/>
            <person name="Mitsuda N."/>
            <person name="Wang M."/>
            <person name="Liu G.H."/>
            <person name="Pecoraro L."/>
            <person name="Huang H.X."/>
            <person name="Xiao X.J."/>
            <person name="Lin M."/>
            <person name="Wu X.Y."/>
            <person name="Wu W.L."/>
            <person name="Chen Y.Y."/>
            <person name="Chang S.B."/>
            <person name="Sakamoto S."/>
            <person name="Ohme-Takagi M."/>
            <person name="Yagi M."/>
            <person name="Zeng S.J."/>
            <person name="Shen C.Y."/>
            <person name="Yeh C.M."/>
            <person name="Luo Y.B."/>
            <person name="Tsai W.C."/>
            <person name="Van de Peer Y."/>
            <person name="Liu Z.J."/>
        </authorList>
    </citation>
    <scope>NUCLEOTIDE SEQUENCE [LARGE SCALE GENOMIC DNA]</scope>
    <source>
        <strain evidence="3">cv. Shenzhen</strain>
        <tissue evidence="2">Stem</tissue>
    </source>
</reference>
<name>A0A2I0AEQ6_9ASPA</name>
<accession>A0A2I0AEQ6</accession>
<dbReference type="Proteomes" id="UP000236161">
    <property type="component" value="Unassembled WGS sequence"/>
</dbReference>
<keyword evidence="3" id="KW-1185">Reference proteome</keyword>
<protein>
    <submittedName>
        <fullName evidence="2">Uncharacterized protein</fullName>
    </submittedName>
</protein>
<evidence type="ECO:0000256" key="1">
    <source>
        <dbReference type="SAM" id="MobiDB-lite"/>
    </source>
</evidence>
<dbReference type="PANTHER" id="PTHR34660:SF7">
    <property type="entry name" value="DNA LIGASE-LIKE PROTEIN"/>
    <property type="match status" value="1"/>
</dbReference>
<dbReference type="OrthoDB" id="778084at2759"/>
<dbReference type="EMBL" id="KZ451987">
    <property type="protein sequence ID" value="PKA54030.1"/>
    <property type="molecule type" value="Genomic_DNA"/>
</dbReference>
<dbReference type="AlphaFoldDB" id="A0A2I0AEQ6"/>
<feature type="region of interest" description="Disordered" evidence="1">
    <location>
        <begin position="273"/>
        <end position="360"/>
    </location>
</feature>
<dbReference type="STRING" id="1088818.A0A2I0AEQ6"/>
<proteinExistence type="predicted"/>
<feature type="compositionally biased region" description="Polar residues" evidence="1">
    <location>
        <begin position="339"/>
        <end position="360"/>
    </location>
</feature>
<evidence type="ECO:0000313" key="2">
    <source>
        <dbReference type="EMBL" id="PKA54030.1"/>
    </source>
</evidence>
<organism evidence="2 3">
    <name type="scientific">Apostasia shenzhenica</name>
    <dbReference type="NCBI Taxonomy" id="1088818"/>
    <lineage>
        <taxon>Eukaryota</taxon>
        <taxon>Viridiplantae</taxon>
        <taxon>Streptophyta</taxon>
        <taxon>Embryophyta</taxon>
        <taxon>Tracheophyta</taxon>
        <taxon>Spermatophyta</taxon>
        <taxon>Magnoliopsida</taxon>
        <taxon>Liliopsida</taxon>
        <taxon>Asparagales</taxon>
        <taxon>Orchidaceae</taxon>
        <taxon>Apostasioideae</taxon>
        <taxon>Apostasia</taxon>
    </lineage>
</organism>
<feature type="compositionally biased region" description="Basic and acidic residues" evidence="1">
    <location>
        <begin position="273"/>
        <end position="296"/>
    </location>
</feature>
<gene>
    <name evidence="2" type="ORF">AXF42_Ash016195</name>
</gene>